<organism evidence="2 3">
    <name type="scientific">Candidatus Schekmanbacteria bacterium GWA2_38_11</name>
    <dbReference type="NCBI Taxonomy" id="1817876"/>
    <lineage>
        <taxon>Bacteria</taxon>
        <taxon>Candidatus Schekmaniibacteriota</taxon>
    </lineage>
</organism>
<dbReference type="SUPFAM" id="SSF47598">
    <property type="entry name" value="Ribbon-helix-helix"/>
    <property type="match status" value="1"/>
</dbReference>
<dbReference type="Proteomes" id="UP000178526">
    <property type="component" value="Unassembled WGS sequence"/>
</dbReference>
<dbReference type="EMBL" id="MGDB01000035">
    <property type="protein sequence ID" value="OGL42624.1"/>
    <property type="molecule type" value="Genomic_DNA"/>
</dbReference>
<dbReference type="Pfam" id="PF01402">
    <property type="entry name" value="RHH_1"/>
    <property type="match status" value="1"/>
</dbReference>
<sequence>MTTQMIIRIDPEVKSRLNKLARVEGKTTSQMVRDLIENYIKERDIATYVDDLWNRIGEKLTAKKVKPWDITKAIKEVREKRR</sequence>
<comment type="caution">
    <text evidence="2">The sequence shown here is derived from an EMBL/GenBank/DDBJ whole genome shotgun (WGS) entry which is preliminary data.</text>
</comment>
<evidence type="ECO:0000313" key="2">
    <source>
        <dbReference type="EMBL" id="OGL42624.1"/>
    </source>
</evidence>
<dbReference type="InterPro" id="IPR010985">
    <property type="entry name" value="Ribbon_hlx_hlx"/>
</dbReference>
<gene>
    <name evidence="2" type="ORF">A2042_07780</name>
</gene>
<evidence type="ECO:0000259" key="1">
    <source>
        <dbReference type="Pfam" id="PF01402"/>
    </source>
</evidence>
<feature type="domain" description="Ribbon-helix-helix protein CopG" evidence="1">
    <location>
        <begin position="7"/>
        <end position="42"/>
    </location>
</feature>
<accession>A0A1F7RNQ1</accession>
<proteinExistence type="predicted"/>
<dbReference type="GO" id="GO:0006355">
    <property type="term" value="P:regulation of DNA-templated transcription"/>
    <property type="evidence" value="ECO:0007669"/>
    <property type="project" value="InterPro"/>
</dbReference>
<name>A0A1F7RNQ1_9BACT</name>
<reference evidence="2 3" key="1">
    <citation type="journal article" date="2016" name="Nat. Commun.">
        <title>Thousands of microbial genomes shed light on interconnected biogeochemical processes in an aquifer system.</title>
        <authorList>
            <person name="Anantharaman K."/>
            <person name="Brown C.T."/>
            <person name="Hug L.A."/>
            <person name="Sharon I."/>
            <person name="Castelle C.J."/>
            <person name="Probst A.J."/>
            <person name="Thomas B.C."/>
            <person name="Singh A."/>
            <person name="Wilkins M.J."/>
            <person name="Karaoz U."/>
            <person name="Brodie E.L."/>
            <person name="Williams K.H."/>
            <person name="Hubbard S.S."/>
            <person name="Banfield J.F."/>
        </authorList>
    </citation>
    <scope>NUCLEOTIDE SEQUENCE [LARGE SCALE GENOMIC DNA]</scope>
</reference>
<evidence type="ECO:0000313" key="3">
    <source>
        <dbReference type="Proteomes" id="UP000178526"/>
    </source>
</evidence>
<protein>
    <submittedName>
        <fullName evidence="2">CopG family transcriptional regulator</fullName>
    </submittedName>
</protein>
<dbReference type="InterPro" id="IPR002145">
    <property type="entry name" value="CopG"/>
</dbReference>
<dbReference type="AlphaFoldDB" id="A0A1F7RNQ1"/>